<dbReference type="InterPro" id="IPR039298">
    <property type="entry name" value="ACOT13"/>
</dbReference>
<dbReference type="AlphaFoldDB" id="A0A9W6FNR9"/>
<dbReference type="Proteomes" id="UP001144396">
    <property type="component" value="Unassembled WGS sequence"/>
</dbReference>
<accession>A0A9W6FNR9</accession>
<dbReference type="SUPFAM" id="SSF54637">
    <property type="entry name" value="Thioesterase/thiol ester dehydrase-isomerase"/>
    <property type="match status" value="1"/>
</dbReference>
<proteinExistence type="inferred from homology"/>
<evidence type="ECO:0000259" key="3">
    <source>
        <dbReference type="Pfam" id="PF03061"/>
    </source>
</evidence>
<dbReference type="InterPro" id="IPR029069">
    <property type="entry name" value="HotDog_dom_sf"/>
</dbReference>
<evidence type="ECO:0000256" key="2">
    <source>
        <dbReference type="ARBA" id="ARBA00022801"/>
    </source>
</evidence>
<comment type="similarity">
    <text evidence="1">Belongs to the thioesterase PaaI family.</text>
</comment>
<reference evidence="4" key="1">
    <citation type="submission" date="2022-12" db="EMBL/GenBank/DDBJ databases">
        <title>Reference genome sequencing for broad-spectrum identification of bacterial and archaeal isolates by mass spectrometry.</title>
        <authorList>
            <person name="Sekiguchi Y."/>
            <person name="Tourlousse D.M."/>
        </authorList>
    </citation>
    <scope>NUCLEOTIDE SEQUENCE</scope>
    <source>
        <strain evidence="4">14</strain>
    </source>
</reference>
<dbReference type="GO" id="GO:0047617">
    <property type="term" value="F:fatty acyl-CoA hydrolase activity"/>
    <property type="evidence" value="ECO:0007669"/>
    <property type="project" value="InterPro"/>
</dbReference>
<dbReference type="InterPro" id="IPR006683">
    <property type="entry name" value="Thioestr_dom"/>
</dbReference>
<dbReference type="InterPro" id="IPR003736">
    <property type="entry name" value="PAAI_dom"/>
</dbReference>
<sequence>MTDEAWPTDTATLEWADPAIGLASLPELSGFDFLTGMLEGRIPPPPIASTMALQLVSVGDGTVDFEVTPHARHLNPLGMVHGGLACTVLDTVVGCAGHTTLPVGVGYTSIDLQVSYLRPIMPTTEPLRAVGRVVKGGRRVIFTEGELLDPAGNALATATSSLLVIDRRGN</sequence>
<comment type="caution">
    <text evidence="4">The sequence shown here is derived from an EMBL/GenBank/DDBJ whole genome shotgun (WGS) entry which is preliminary data.</text>
</comment>
<gene>
    <name evidence="4" type="ORF">ARHIZOSPH14_10330</name>
</gene>
<dbReference type="Gene3D" id="3.10.129.10">
    <property type="entry name" value="Hotdog Thioesterase"/>
    <property type="match status" value="1"/>
</dbReference>
<dbReference type="CDD" id="cd03443">
    <property type="entry name" value="PaaI_thioesterase"/>
    <property type="match status" value="1"/>
</dbReference>
<name>A0A9W6FNR9_9MICO</name>
<dbReference type="Pfam" id="PF03061">
    <property type="entry name" value="4HBT"/>
    <property type="match status" value="1"/>
</dbReference>
<protein>
    <submittedName>
        <fullName evidence="4">Aromatic compound degradation protein PaaI</fullName>
    </submittedName>
</protein>
<evidence type="ECO:0000313" key="4">
    <source>
        <dbReference type="EMBL" id="GLI26791.1"/>
    </source>
</evidence>
<evidence type="ECO:0000256" key="1">
    <source>
        <dbReference type="ARBA" id="ARBA00008324"/>
    </source>
</evidence>
<evidence type="ECO:0000313" key="5">
    <source>
        <dbReference type="Proteomes" id="UP001144396"/>
    </source>
</evidence>
<dbReference type="RefSeq" id="WP_281882805.1">
    <property type="nucleotide sequence ID" value="NZ_BSDP01000001.1"/>
</dbReference>
<dbReference type="PANTHER" id="PTHR21660">
    <property type="entry name" value="THIOESTERASE SUPERFAMILY MEMBER-RELATED"/>
    <property type="match status" value="1"/>
</dbReference>
<dbReference type="EMBL" id="BSDP01000001">
    <property type="protein sequence ID" value="GLI26791.1"/>
    <property type="molecule type" value="Genomic_DNA"/>
</dbReference>
<keyword evidence="5" id="KW-1185">Reference proteome</keyword>
<feature type="domain" description="Thioesterase" evidence="3">
    <location>
        <begin position="78"/>
        <end position="150"/>
    </location>
</feature>
<organism evidence="4 5">
    <name type="scientific">Agromyces rhizosphaerae</name>
    <dbReference type="NCBI Taxonomy" id="88374"/>
    <lineage>
        <taxon>Bacteria</taxon>
        <taxon>Bacillati</taxon>
        <taxon>Actinomycetota</taxon>
        <taxon>Actinomycetes</taxon>
        <taxon>Micrococcales</taxon>
        <taxon>Microbacteriaceae</taxon>
        <taxon>Agromyces</taxon>
    </lineage>
</organism>
<dbReference type="NCBIfam" id="TIGR00369">
    <property type="entry name" value="unchar_dom_1"/>
    <property type="match status" value="1"/>
</dbReference>
<keyword evidence="2" id="KW-0378">Hydrolase</keyword>
<dbReference type="PANTHER" id="PTHR21660:SF1">
    <property type="entry name" value="ACYL-COENZYME A THIOESTERASE 13"/>
    <property type="match status" value="1"/>
</dbReference>